<dbReference type="EMBL" id="BAABBN010000015">
    <property type="protein sequence ID" value="GAA3939832.1"/>
    <property type="molecule type" value="Genomic_DNA"/>
</dbReference>
<dbReference type="SMART" id="SM00849">
    <property type="entry name" value="Lactamase_B"/>
    <property type="match status" value="1"/>
</dbReference>
<accession>A0ABP7NAB7</accession>
<evidence type="ECO:0000313" key="2">
    <source>
        <dbReference type="EMBL" id="GAA3939832.1"/>
    </source>
</evidence>
<comment type="caution">
    <text evidence="2">The sequence shown here is derived from an EMBL/GenBank/DDBJ whole genome shotgun (WGS) entry which is preliminary data.</text>
</comment>
<dbReference type="InterPro" id="IPR036866">
    <property type="entry name" value="RibonucZ/Hydroxyglut_hydro"/>
</dbReference>
<dbReference type="Pfam" id="PF12706">
    <property type="entry name" value="Lactamase_B_2"/>
    <property type="match status" value="1"/>
</dbReference>
<dbReference type="SUPFAM" id="SSF56281">
    <property type="entry name" value="Metallo-hydrolase/oxidoreductase"/>
    <property type="match status" value="1"/>
</dbReference>
<proteinExistence type="predicted"/>
<dbReference type="InterPro" id="IPR001279">
    <property type="entry name" value="Metallo-B-lactamas"/>
</dbReference>
<name>A0ABP7NAB7_9GAMM</name>
<dbReference type="Gene3D" id="3.60.15.10">
    <property type="entry name" value="Ribonuclease Z/Hydroxyacylglutathione hydrolase-like"/>
    <property type="match status" value="1"/>
</dbReference>
<protein>
    <submittedName>
        <fullName evidence="2">MBL fold metallo-hydrolase</fullName>
    </submittedName>
</protein>
<dbReference type="Proteomes" id="UP001501565">
    <property type="component" value="Unassembled WGS sequence"/>
</dbReference>
<dbReference type="InterPro" id="IPR052533">
    <property type="entry name" value="WalJ/YycJ-like"/>
</dbReference>
<reference evidence="3" key="1">
    <citation type="journal article" date="2019" name="Int. J. Syst. Evol. Microbiol.">
        <title>The Global Catalogue of Microorganisms (GCM) 10K type strain sequencing project: providing services to taxonomists for standard genome sequencing and annotation.</title>
        <authorList>
            <consortium name="The Broad Institute Genomics Platform"/>
            <consortium name="The Broad Institute Genome Sequencing Center for Infectious Disease"/>
            <person name="Wu L."/>
            <person name="Ma J."/>
        </authorList>
    </citation>
    <scope>NUCLEOTIDE SEQUENCE [LARGE SCALE GENOMIC DNA]</scope>
    <source>
        <strain evidence="3">JCM 17551</strain>
    </source>
</reference>
<keyword evidence="3" id="KW-1185">Reference proteome</keyword>
<feature type="domain" description="Metallo-beta-lactamase" evidence="1">
    <location>
        <begin position="11"/>
        <end position="185"/>
    </location>
</feature>
<dbReference type="PANTHER" id="PTHR47619:SF1">
    <property type="entry name" value="EXODEOXYRIBONUCLEASE WALJ"/>
    <property type="match status" value="1"/>
</dbReference>
<evidence type="ECO:0000313" key="3">
    <source>
        <dbReference type="Proteomes" id="UP001501565"/>
    </source>
</evidence>
<gene>
    <name evidence="2" type="ORF">GCM10022277_39760</name>
</gene>
<sequence length="253" mass="28332">MQFASIGSGSKGNATLIKAKDTVIMIDCGFTAKEAVRRLAALELTPNDLSAILVTHEHGDHIKGVPVLARKYKIPAYMTYGTARAKSLEAHQQLQVICSHELFEVGAFKIQPVIVPHDAQEPVQFVVSHQERKLGVLTDLGSYTPYVINHYKDCDAILLECNHDLDMLRQGPYPPSLKRRVAGDYGHLNNQQAAEFVRHVDQDKLQHLVVSHVSHQNNDVQLSLDALDAVIQRERQWIRVADQDEGFGWLSIE</sequence>
<dbReference type="PANTHER" id="PTHR47619">
    <property type="entry name" value="METALLO-HYDROLASE YYCJ-RELATED"/>
    <property type="match status" value="1"/>
</dbReference>
<evidence type="ECO:0000259" key="1">
    <source>
        <dbReference type="SMART" id="SM00849"/>
    </source>
</evidence>
<dbReference type="RefSeq" id="WP_344800394.1">
    <property type="nucleotide sequence ID" value="NZ_BAABBN010000015.1"/>
</dbReference>
<organism evidence="2 3">
    <name type="scientific">Litoribacillus peritrichatus</name>
    <dbReference type="NCBI Taxonomy" id="718191"/>
    <lineage>
        <taxon>Bacteria</taxon>
        <taxon>Pseudomonadati</taxon>
        <taxon>Pseudomonadota</taxon>
        <taxon>Gammaproteobacteria</taxon>
        <taxon>Oceanospirillales</taxon>
        <taxon>Oceanospirillaceae</taxon>
        <taxon>Litoribacillus</taxon>
    </lineage>
</organism>